<dbReference type="AlphaFoldDB" id="A0A1T4LW91"/>
<dbReference type="GO" id="GO:0034628">
    <property type="term" value="P:'de novo' NAD+ biosynthetic process from L-aspartate"/>
    <property type="evidence" value="ECO:0007669"/>
    <property type="project" value="TreeGrafter"/>
</dbReference>
<comment type="catalytic activity">
    <reaction evidence="9">
        <text>L-aspartate + O2 = iminosuccinate + H2O2</text>
        <dbReference type="Rhea" id="RHEA:25876"/>
        <dbReference type="ChEBI" id="CHEBI:15379"/>
        <dbReference type="ChEBI" id="CHEBI:16240"/>
        <dbReference type="ChEBI" id="CHEBI:29991"/>
        <dbReference type="ChEBI" id="CHEBI:77875"/>
        <dbReference type="EC" id="1.4.3.16"/>
    </reaction>
    <physiologicalReaction direction="left-to-right" evidence="9">
        <dbReference type="Rhea" id="RHEA:25877"/>
    </physiologicalReaction>
</comment>
<dbReference type="SUPFAM" id="SSF56425">
    <property type="entry name" value="Succinate dehydrogenase/fumarate reductase flavoprotein, catalytic domain"/>
    <property type="match status" value="1"/>
</dbReference>
<comment type="pathway">
    <text evidence="2 12">Cofactor biosynthesis; NAD(+) biosynthesis; iminoaspartate from L-aspartate (oxidase route): step 1/1.</text>
</comment>
<dbReference type="OrthoDB" id="9806724at2"/>
<reference evidence="15 16" key="1">
    <citation type="submission" date="2017-02" db="EMBL/GenBank/DDBJ databases">
        <authorList>
            <person name="Peterson S.W."/>
        </authorList>
    </citation>
    <scope>NUCLEOTIDE SEQUENCE [LARGE SCALE GENOMIC DNA]</scope>
    <source>
        <strain evidence="15 16">DSM 22335</strain>
    </source>
</reference>
<protein>
    <recommendedName>
        <fullName evidence="4 10">L-aspartate oxidase</fullName>
        <ecNumber evidence="4 10">1.4.3.16</ecNumber>
    </recommendedName>
</protein>
<dbReference type="Gene3D" id="3.90.700.10">
    <property type="entry name" value="Succinate dehydrogenase/fumarate reductase flavoprotein, catalytic domain"/>
    <property type="match status" value="1"/>
</dbReference>
<dbReference type="InterPro" id="IPR015939">
    <property type="entry name" value="Fum_Rdtase/Succ_DH_flav-like_C"/>
</dbReference>
<dbReference type="Proteomes" id="UP000190888">
    <property type="component" value="Unassembled WGS sequence"/>
</dbReference>
<dbReference type="InterPro" id="IPR003953">
    <property type="entry name" value="FAD-dep_OxRdtase_2_FAD-bd"/>
</dbReference>
<evidence type="ECO:0000256" key="6">
    <source>
        <dbReference type="ARBA" id="ARBA00022642"/>
    </source>
</evidence>
<comment type="function">
    <text evidence="12">Catalyzes the oxidation of L-aspartate to iminoaspartate.</text>
</comment>
<evidence type="ECO:0000313" key="16">
    <source>
        <dbReference type="Proteomes" id="UP000190888"/>
    </source>
</evidence>
<dbReference type="UniPathway" id="UPA00253">
    <property type="reaction ID" value="UER00326"/>
</dbReference>
<dbReference type="FunFam" id="3.90.700.10:FF:000002">
    <property type="entry name" value="L-aspartate oxidase"/>
    <property type="match status" value="1"/>
</dbReference>
<evidence type="ECO:0000256" key="2">
    <source>
        <dbReference type="ARBA" id="ARBA00004950"/>
    </source>
</evidence>
<keyword evidence="7 12" id="KW-0274">FAD</keyword>
<dbReference type="Pfam" id="PF02910">
    <property type="entry name" value="Succ_DH_flav_C"/>
    <property type="match status" value="1"/>
</dbReference>
<organism evidence="15 16">
    <name type="scientific">Sediminibacterium ginsengisoli</name>
    <dbReference type="NCBI Taxonomy" id="413434"/>
    <lineage>
        <taxon>Bacteria</taxon>
        <taxon>Pseudomonadati</taxon>
        <taxon>Bacteroidota</taxon>
        <taxon>Chitinophagia</taxon>
        <taxon>Chitinophagales</taxon>
        <taxon>Chitinophagaceae</taxon>
        <taxon>Sediminibacterium</taxon>
    </lineage>
</organism>
<feature type="domain" description="FAD-dependent oxidoreductase 2 FAD-binding" evidence="13">
    <location>
        <begin position="4"/>
        <end position="392"/>
    </location>
</feature>
<dbReference type="SUPFAM" id="SSF46977">
    <property type="entry name" value="Succinate dehydrogenase/fumarate reductase flavoprotein C-terminal domain"/>
    <property type="match status" value="1"/>
</dbReference>
<dbReference type="NCBIfam" id="TIGR00551">
    <property type="entry name" value="nadB"/>
    <property type="match status" value="1"/>
</dbReference>
<dbReference type="FunFam" id="1.20.58.100:FF:000002">
    <property type="entry name" value="L-aspartate oxidase"/>
    <property type="match status" value="1"/>
</dbReference>
<evidence type="ECO:0000256" key="10">
    <source>
        <dbReference type="NCBIfam" id="TIGR00551"/>
    </source>
</evidence>
<evidence type="ECO:0000313" key="15">
    <source>
        <dbReference type="EMBL" id="SJZ58901.1"/>
    </source>
</evidence>
<dbReference type="GO" id="GO:0005737">
    <property type="term" value="C:cytoplasm"/>
    <property type="evidence" value="ECO:0007669"/>
    <property type="project" value="UniProtKB-SubCell"/>
</dbReference>
<dbReference type="NCBIfam" id="NF006567">
    <property type="entry name" value="PRK09077.1"/>
    <property type="match status" value="1"/>
</dbReference>
<name>A0A1T4LW91_9BACT</name>
<dbReference type="Gene3D" id="1.20.58.100">
    <property type="entry name" value="Fumarate reductase/succinate dehydrogenase flavoprotein-like, C-terminal domain"/>
    <property type="match status" value="1"/>
</dbReference>
<proteinExistence type="inferred from homology"/>
<comment type="cofactor">
    <cofactor evidence="1 12">
        <name>FAD</name>
        <dbReference type="ChEBI" id="CHEBI:57692"/>
    </cofactor>
</comment>
<evidence type="ECO:0000256" key="8">
    <source>
        <dbReference type="ARBA" id="ARBA00023002"/>
    </source>
</evidence>
<dbReference type="STRING" id="413434.SAMN04488132_10329"/>
<evidence type="ECO:0000256" key="3">
    <source>
        <dbReference type="ARBA" id="ARBA00008562"/>
    </source>
</evidence>
<dbReference type="PRINTS" id="PR00368">
    <property type="entry name" value="FADPNR"/>
</dbReference>
<keyword evidence="6 12" id="KW-0662">Pyridine nucleotide biosynthesis</keyword>
<evidence type="ECO:0000259" key="13">
    <source>
        <dbReference type="Pfam" id="PF00890"/>
    </source>
</evidence>
<dbReference type="Gene3D" id="3.50.50.60">
    <property type="entry name" value="FAD/NAD(P)-binding domain"/>
    <property type="match status" value="1"/>
</dbReference>
<evidence type="ECO:0000256" key="5">
    <source>
        <dbReference type="ARBA" id="ARBA00022630"/>
    </source>
</evidence>
<comment type="subcellular location">
    <subcellularLocation>
        <location evidence="12">Cytoplasm</location>
    </subcellularLocation>
</comment>
<dbReference type="InterPro" id="IPR037099">
    <property type="entry name" value="Fum_R/Succ_DH_flav-like_C_sf"/>
</dbReference>
<dbReference type="InterPro" id="IPR027477">
    <property type="entry name" value="Succ_DH/fumarate_Rdtase_cat_sf"/>
</dbReference>
<evidence type="ECO:0000256" key="9">
    <source>
        <dbReference type="ARBA" id="ARBA00048305"/>
    </source>
</evidence>
<comment type="similarity">
    <text evidence="3 12">Belongs to the FAD-dependent oxidoreductase 2 family. NadB subfamily.</text>
</comment>
<evidence type="ECO:0000256" key="4">
    <source>
        <dbReference type="ARBA" id="ARBA00012173"/>
    </source>
</evidence>
<feature type="active site" description="Proton acceptor" evidence="11">
    <location>
        <position position="290"/>
    </location>
</feature>
<evidence type="ECO:0000256" key="12">
    <source>
        <dbReference type="RuleBase" id="RU362049"/>
    </source>
</evidence>
<dbReference type="PANTHER" id="PTHR42716">
    <property type="entry name" value="L-ASPARTATE OXIDASE"/>
    <property type="match status" value="1"/>
</dbReference>
<dbReference type="RefSeq" id="WP_078830540.1">
    <property type="nucleotide sequence ID" value="NZ_FUWH01000003.1"/>
</dbReference>
<accession>A0A1T4LW91</accession>
<evidence type="ECO:0000256" key="1">
    <source>
        <dbReference type="ARBA" id="ARBA00001974"/>
    </source>
</evidence>
<dbReference type="PIRSF" id="PIRSF000171">
    <property type="entry name" value="SDHA_APRA_LASPO"/>
    <property type="match status" value="1"/>
</dbReference>
<dbReference type="SUPFAM" id="SSF51905">
    <property type="entry name" value="FAD/NAD(P)-binding domain"/>
    <property type="match status" value="1"/>
</dbReference>
<dbReference type="Pfam" id="PF00890">
    <property type="entry name" value="FAD_binding_2"/>
    <property type="match status" value="1"/>
</dbReference>
<feature type="domain" description="Fumarate reductase/succinate dehydrogenase flavoprotein-like C-terminal" evidence="14">
    <location>
        <begin position="441"/>
        <end position="522"/>
    </location>
</feature>
<evidence type="ECO:0000256" key="11">
    <source>
        <dbReference type="PIRSR" id="PIRSR000171-1"/>
    </source>
</evidence>
<dbReference type="EC" id="1.4.3.16" evidence="4 10"/>
<evidence type="ECO:0000259" key="14">
    <source>
        <dbReference type="Pfam" id="PF02910"/>
    </source>
</evidence>
<gene>
    <name evidence="15" type="ORF">SAMN04488132_10329</name>
</gene>
<keyword evidence="16" id="KW-1185">Reference proteome</keyword>
<dbReference type="InterPro" id="IPR005288">
    <property type="entry name" value="NadB"/>
</dbReference>
<sequence length="531" mass="59709">METDFLVIGSGIAGLTYALKTAKQHPDMSVMVITKTQADETNTKYAQGGVAGVWDEEKDSYDKHIEDTLIAGDGLCNREIVEIVVKEGPERIREIIGYGAQFDKNEQGEYSLGKEGGHSENRILHHKDVTGKEIERALLEELKTIPNIRLVNHCFVVDIITQHHMGYLVTKSTTDITCYGVYVLNRQTNQIEKVLAKITLLATGGCGQAYRTTTNPRIATGDGVAMVYRAKGRIENMEFIQFHPTALFEPGVSPSFLITEAVRGDGGILRNKDGEAFMERYDPRKDLAPRDIVARAIDNEMKRTGTEYVYLDCRHMDKEKFIHHFPNIYNKCLSIGIDVMQQMIPVAPAAHYSCGGIKTDEWGRTSIQHLYACGECASTGLHGANRLASNSLLEAMVFGHRCYLDAIGKIAKISFEKNIPDWIALSTMEPREMILITQSQKELQQIMSDYVGIVRTDVRLERAMKRLDLLFTETEELYRSAKVSPQLCELRNLISVGYLIVKGAQFRKESRGLHYNTDHTEKSPLLQNIIL</sequence>
<evidence type="ECO:0000256" key="7">
    <source>
        <dbReference type="ARBA" id="ARBA00022827"/>
    </source>
</evidence>
<dbReference type="GO" id="GO:0008734">
    <property type="term" value="F:L-aspartate oxidase activity"/>
    <property type="evidence" value="ECO:0007669"/>
    <property type="project" value="UniProtKB-UniRule"/>
</dbReference>
<dbReference type="EMBL" id="FUWH01000003">
    <property type="protein sequence ID" value="SJZ58901.1"/>
    <property type="molecule type" value="Genomic_DNA"/>
</dbReference>
<dbReference type="PANTHER" id="PTHR42716:SF2">
    <property type="entry name" value="L-ASPARTATE OXIDASE, CHLOROPLASTIC"/>
    <property type="match status" value="1"/>
</dbReference>
<dbReference type="InterPro" id="IPR036188">
    <property type="entry name" value="FAD/NAD-bd_sf"/>
</dbReference>
<keyword evidence="8 12" id="KW-0560">Oxidoreductase</keyword>
<keyword evidence="5 12" id="KW-0285">Flavoprotein</keyword>